<name>A0A8J2Z2W3_9GAMM</name>
<dbReference type="EMBL" id="BMJS01000002">
    <property type="protein sequence ID" value="GGF90177.1"/>
    <property type="molecule type" value="Genomic_DNA"/>
</dbReference>
<keyword evidence="4" id="KW-1134">Transmembrane beta strand</keyword>
<evidence type="ECO:0008006" key="10">
    <source>
        <dbReference type="Google" id="ProtNLM"/>
    </source>
</evidence>
<evidence type="ECO:0000313" key="8">
    <source>
        <dbReference type="EMBL" id="GGF90177.1"/>
    </source>
</evidence>
<dbReference type="SUPFAM" id="SSF56954">
    <property type="entry name" value="Outer membrane efflux proteins (OEP)"/>
    <property type="match status" value="1"/>
</dbReference>
<accession>A0A8J2Z2W3</accession>
<evidence type="ECO:0000256" key="4">
    <source>
        <dbReference type="ARBA" id="ARBA00022452"/>
    </source>
</evidence>
<dbReference type="GO" id="GO:0015288">
    <property type="term" value="F:porin activity"/>
    <property type="evidence" value="ECO:0007669"/>
    <property type="project" value="TreeGrafter"/>
</dbReference>
<evidence type="ECO:0000256" key="7">
    <source>
        <dbReference type="ARBA" id="ARBA00023237"/>
    </source>
</evidence>
<evidence type="ECO:0000256" key="5">
    <source>
        <dbReference type="ARBA" id="ARBA00022692"/>
    </source>
</evidence>
<evidence type="ECO:0000256" key="6">
    <source>
        <dbReference type="ARBA" id="ARBA00023136"/>
    </source>
</evidence>
<reference evidence="8" key="2">
    <citation type="submission" date="2020-09" db="EMBL/GenBank/DDBJ databases">
        <authorList>
            <person name="Sun Q."/>
            <person name="Zhou Y."/>
        </authorList>
    </citation>
    <scope>NUCLEOTIDE SEQUENCE</scope>
    <source>
        <strain evidence="8">CGMCC 1.15758</strain>
    </source>
</reference>
<comment type="caution">
    <text evidence="8">The sequence shown here is derived from an EMBL/GenBank/DDBJ whole genome shotgun (WGS) entry which is preliminary data.</text>
</comment>
<keyword evidence="3" id="KW-0813">Transport</keyword>
<gene>
    <name evidence="8" type="ORF">GCM10010995_04360</name>
</gene>
<dbReference type="GO" id="GO:0009279">
    <property type="term" value="C:cell outer membrane"/>
    <property type="evidence" value="ECO:0007669"/>
    <property type="project" value="UniProtKB-SubCell"/>
</dbReference>
<comment type="similarity">
    <text evidence="2">Belongs to the outer membrane factor (OMF) (TC 1.B.17) family.</text>
</comment>
<comment type="subcellular location">
    <subcellularLocation>
        <location evidence="1">Cell outer membrane</location>
    </subcellularLocation>
</comment>
<dbReference type="Pfam" id="PF02321">
    <property type="entry name" value="OEP"/>
    <property type="match status" value="2"/>
</dbReference>
<evidence type="ECO:0000256" key="3">
    <source>
        <dbReference type="ARBA" id="ARBA00022448"/>
    </source>
</evidence>
<evidence type="ECO:0000313" key="9">
    <source>
        <dbReference type="Proteomes" id="UP000636949"/>
    </source>
</evidence>
<keyword evidence="5" id="KW-0812">Transmembrane</keyword>
<dbReference type="GO" id="GO:1990281">
    <property type="term" value="C:efflux pump complex"/>
    <property type="evidence" value="ECO:0007669"/>
    <property type="project" value="TreeGrafter"/>
</dbReference>
<dbReference type="InterPro" id="IPR051906">
    <property type="entry name" value="TolC-like"/>
</dbReference>
<dbReference type="InterPro" id="IPR003423">
    <property type="entry name" value="OMP_efflux"/>
</dbReference>
<keyword evidence="9" id="KW-1185">Reference proteome</keyword>
<dbReference type="PANTHER" id="PTHR30026:SF20">
    <property type="entry name" value="OUTER MEMBRANE PROTEIN TOLC"/>
    <property type="match status" value="1"/>
</dbReference>
<dbReference type="Gene3D" id="1.20.1600.10">
    <property type="entry name" value="Outer membrane efflux proteins (OEP)"/>
    <property type="match status" value="1"/>
</dbReference>
<dbReference type="GO" id="GO:0015562">
    <property type="term" value="F:efflux transmembrane transporter activity"/>
    <property type="evidence" value="ECO:0007669"/>
    <property type="project" value="InterPro"/>
</dbReference>
<reference evidence="8" key="1">
    <citation type="journal article" date="2014" name="Int. J. Syst. Evol. Microbiol.">
        <title>Complete genome sequence of Corynebacterium casei LMG S-19264T (=DSM 44701T), isolated from a smear-ripened cheese.</title>
        <authorList>
            <consortium name="US DOE Joint Genome Institute (JGI-PGF)"/>
            <person name="Walter F."/>
            <person name="Albersmeier A."/>
            <person name="Kalinowski J."/>
            <person name="Ruckert C."/>
        </authorList>
    </citation>
    <scope>NUCLEOTIDE SEQUENCE</scope>
    <source>
        <strain evidence="8">CGMCC 1.15758</strain>
    </source>
</reference>
<dbReference type="PANTHER" id="PTHR30026">
    <property type="entry name" value="OUTER MEMBRANE PROTEIN TOLC"/>
    <property type="match status" value="1"/>
</dbReference>
<evidence type="ECO:0000256" key="2">
    <source>
        <dbReference type="ARBA" id="ARBA00007613"/>
    </source>
</evidence>
<keyword evidence="6" id="KW-0472">Membrane</keyword>
<evidence type="ECO:0000256" key="1">
    <source>
        <dbReference type="ARBA" id="ARBA00004442"/>
    </source>
</evidence>
<dbReference type="AlphaFoldDB" id="A0A8J2Z2W3"/>
<keyword evidence="7" id="KW-0998">Cell outer membrane</keyword>
<protein>
    <recommendedName>
        <fullName evidence="10">Outer membrane protein TolC</fullName>
    </recommendedName>
</protein>
<dbReference type="Proteomes" id="UP000636949">
    <property type="component" value="Unassembled WGS sequence"/>
</dbReference>
<sequence length="408" mass="46757">MQYAIEHAPSLKSQQSQLNIGTLQKDNAFAAFLPKLDLVSTSTASDTTYNAVNSTGFNTGNTFGLQLSEDFSQNGIKITNYYQAKIQTAIDQLNYRYAKDQLIQKVANNFVQYSLNVHNLKLQETLYQQYQTQYLSANTLYKQGLKSRSDELNLKTQLLSTEIALKQQKQSLKVAKQELLKSMGVSAFSPQDFSFNVLALQDLKDIPKALTLFSEQYLYQYQLWQLQQQKDDWSINQAKRNYWPNASFSINGGYQNPYAQNGFFGGISARKEFSWNATLTLSFNLFDGGTLDRNIVIAEETKLKNQYDNQGNILDVQKTLADLLNDFKNQYDTLPTAIELQKYAKESYTSVKRNFQAGSQSYLDLINALSSLQTAEQTMLNLYANLLKDTYQYHFYKGDIERYVFKNH</sequence>
<organism evidence="8 9">
    <name type="scientific">Cysteiniphilum litorale</name>
    <dbReference type="NCBI Taxonomy" id="2056700"/>
    <lineage>
        <taxon>Bacteria</taxon>
        <taxon>Pseudomonadati</taxon>
        <taxon>Pseudomonadota</taxon>
        <taxon>Gammaproteobacteria</taxon>
        <taxon>Thiotrichales</taxon>
        <taxon>Fastidiosibacteraceae</taxon>
        <taxon>Cysteiniphilum</taxon>
    </lineage>
</organism>
<proteinExistence type="inferred from homology"/>